<dbReference type="PIRSF" id="PIRSF000097">
    <property type="entry name" value="AKR"/>
    <property type="match status" value="1"/>
</dbReference>
<organism evidence="5 6">
    <name type="scientific">Bicyclus anynana</name>
    <name type="common">Squinting bush brown butterfly</name>
    <dbReference type="NCBI Taxonomy" id="110368"/>
    <lineage>
        <taxon>Eukaryota</taxon>
        <taxon>Metazoa</taxon>
        <taxon>Ecdysozoa</taxon>
        <taxon>Arthropoda</taxon>
        <taxon>Hexapoda</taxon>
        <taxon>Insecta</taxon>
        <taxon>Pterygota</taxon>
        <taxon>Neoptera</taxon>
        <taxon>Endopterygota</taxon>
        <taxon>Lepidoptera</taxon>
        <taxon>Glossata</taxon>
        <taxon>Ditrysia</taxon>
        <taxon>Papilionoidea</taxon>
        <taxon>Nymphalidae</taxon>
        <taxon>Satyrinae</taxon>
        <taxon>Satyrini</taxon>
        <taxon>Mycalesina</taxon>
        <taxon>Bicyclus</taxon>
    </lineage>
</organism>
<keyword evidence="3" id="KW-0560">Oxidoreductase</keyword>
<dbReference type="SUPFAM" id="SSF51430">
    <property type="entry name" value="NAD(P)-linked oxidoreductase"/>
    <property type="match status" value="1"/>
</dbReference>
<dbReference type="Pfam" id="PF00248">
    <property type="entry name" value="Aldo_ket_red"/>
    <property type="match status" value="2"/>
</dbReference>
<dbReference type="InterPro" id="IPR018170">
    <property type="entry name" value="Aldo/ket_reductase_CS"/>
</dbReference>
<reference evidence="6" key="1">
    <citation type="submission" date="2025-08" db="UniProtKB">
        <authorList>
            <consortium name="RefSeq"/>
        </authorList>
    </citation>
    <scope>IDENTIFICATION</scope>
</reference>
<evidence type="ECO:0000313" key="5">
    <source>
        <dbReference type="Proteomes" id="UP001652582"/>
    </source>
</evidence>
<keyword evidence="2" id="KW-0521">NADP</keyword>
<name>A0ABM3LIE8_BICAN</name>
<evidence type="ECO:0000256" key="2">
    <source>
        <dbReference type="ARBA" id="ARBA00022857"/>
    </source>
</evidence>
<dbReference type="PROSITE" id="PS00798">
    <property type="entry name" value="ALDOKETO_REDUCTASE_1"/>
    <property type="match status" value="1"/>
</dbReference>
<evidence type="ECO:0000313" key="6">
    <source>
        <dbReference type="RefSeq" id="XP_052738846.1"/>
    </source>
</evidence>
<dbReference type="Gene3D" id="3.20.20.100">
    <property type="entry name" value="NADP-dependent oxidoreductase domain"/>
    <property type="match status" value="2"/>
</dbReference>
<feature type="domain" description="NADP-dependent oxidoreductase" evidence="4">
    <location>
        <begin position="73"/>
        <end position="228"/>
    </location>
</feature>
<evidence type="ECO:0000256" key="3">
    <source>
        <dbReference type="ARBA" id="ARBA00023002"/>
    </source>
</evidence>
<dbReference type="Proteomes" id="UP001652582">
    <property type="component" value="Chromosome 8"/>
</dbReference>
<dbReference type="RefSeq" id="XP_052738846.1">
    <property type="nucleotide sequence ID" value="XM_052882886.1"/>
</dbReference>
<dbReference type="InterPro" id="IPR020471">
    <property type="entry name" value="AKR"/>
</dbReference>
<accession>A0ABM3LIE8</accession>
<proteinExistence type="inferred from homology"/>
<dbReference type="PRINTS" id="PR00069">
    <property type="entry name" value="ALDKETRDTASE"/>
</dbReference>
<dbReference type="GeneID" id="112048913"/>
<gene>
    <name evidence="6" type="primary">LOC112048913</name>
</gene>
<evidence type="ECO:0000256" key="1">
    <source>
        <dbReference type="ARBA" id="ARBA00007905"/>
    </source>
</evidence>
<protein>
    <submittedName>
        <fullName evidence="6">Aldo-keto reductase AKR2E4-like</fullName>
    </submittedName>
</protein>
<feature type="domain" description="NADP-dependent oxidoreductase" evidence="4">
    <location>
        <begin position="23"/>
        <end position="69"/>
    </location>
</feature>
<dbReference type="InterPro" id="IPR023210">
    <property type="entry name" value="NADP_OxRdtase_dom"/>
</dbReference>
<dbReference type="PANTHER" id="PTHR43827:SF3">
    <property type="entry name" value="NADP-DEPENDENT OXIDOREDUCTASE DOMAIN-CONTAINING PROTEIN"/>
    <property type="match status" value="1"/>
</dbReference>
<keyword evidence="5" id="KW-1185">Reference proteome</keyword>
<evidence type="ECO:0000259" key="4">
    <source>
        <dbReference type="Pfam" id="PF00248"/>
    </source>
</evidence>
<dbReference type="PANTHER" id="PTHR43827">
    <property type="entry name" value="2,5-DIKETO-D-GLUCONIC ACID REDUCTASE"/>
    <property type="match status" value="1"/>
</dbReference>
<dbReference type="InterPro" id="IPR036812">
    <property type="entry name" value="NAD(P)_OxRdtase_dom_sf"/>
</dbReference>
<comment type="similarity">
    <text evidence="1">Belongs to the aldo/keto reductase family.</text>
</comment>
<dbReference type="PROSITE" id="PS00062">
    <property type="entry name" value="ALDOKETO_REDUCTASE_2"/>
    <property type="match status" value="1"/>
</dbReference>
<sequence>MATGFQPLPLFDDRYRICQATIDAIEAGYRHIDTAHIYLTEDMVGKAIDNVTCRGIVKREELFITTKLGRNNHDNLEMWKGLEDAQRLGLTKSIGISNFNSTYMARILANSKTLPAVNQIETNPTFANLELVAYCQSKNIVVTGYSPFGFLVRRVLNDLSFPPTFDDPLLVRLAKKYGVTVSQIVLRWLVERGIIPIAASWNKYHIKLNIDIFSFKMSPKDVLKMNEFDRNVKVYLIDYEGLFEIERQGFYEMEEYIERNNLGQYRI</sequence>